<comment type="subcellular location">
    <subcellularLocation>
        <location evidence="1">Membrane</location>
        <topology evidence="1">Multi-pass membrane protein</topology>
    </subcellularLocation>
</comment>
<keyword evidence="7 9" id="KW-0472">Membrane</keyword>
<feature type="region of interest" description="Disordered" evidence="8">
    <location>
        <begin position="1"/>
        <end position="23"/>
    </location>
</feature>
<dbReference type="InterPro" id="IPR027469">
    <property type="entry name" value="Cation_efflux_TMD_sf"/>
</dbReference>
<evidence type="ECO:0000256" key="8">
    <source>
        <dbReference type="SAM" id="MobiDB-lite"/>
    </source>
</evidence>
<dbReference type="PANTHER" id="PTHR45820">
    <property type="entry name" value="FI23527P1"/>
    <property type="match status" value="1"/>
</dbReference>
<dbReference type="Pfam" id="PF01545">
    <property type="entry name" value="Cation_efflux"/>
    <property type="match status" value="1"/>
</dbReference>
<evidence type="ECO:0000256" key="7">
    <source>
        <dbReference type="ARBA" id="ARBA00023136"/>
    </source>
</evidence>
<feature type="domain" description="Cation efflux protein transmembrane" evidence="10">
    <location>
        <begin position="37"/>
        <end position="308"/>
    </location>
</feature>
<evidence type="ECO:0000259" key="11">
    <source>
        <dbReference type="Pfam" id="PF16916"/>
    </source>
</evidence>
<dbReference type="InterPro" id="IPR002524">
    <property type="entry name" value="Cation_efflux"/>
</dbReference>
<dbReference type="GO" id="GO:0005385">
    <property type="term" value="F:zinc ion transmembrane transporter activity"/>
    <property type="evidence" value="ECO:0007669"/>
    <property type="project" value="TreeGrafter"/>
</dbReference>
<keyword evidence="3" id="KW-0813">Transport</keyword>
<feature type="transmembrane region" description="Helical" evidence="9">
    <location>
        <begin position="32"/>
        <end position="53"/>
    </location>
</feature>
<dbReference type="SUPFAM" id="SSF161111">
    <property type="entry name" value="Cation efflux protein transmembrane domain-like"/>
    <property type="match status" value="1"/>
</dbReference>
<keyword evidence="6 9" id="KW-1133">Transmembrane helix</keyword>
<sequence>MSSSKSEHEHEHEHEHNHNHHRNKRRILRTKTCRLLSMLCLTFAYFVIELVVGNITNSVALVADSFHMLSDVISIIIGLVAVRFVKRVSDINTYGWVRGEVVGANINTVFLLALCLTIIFDVIKRFVSPEPIQDVNLLLIVGGIGLAVNIIGLLLFQGFHGHSHGGHSHGDTNINSNKNIQSEVYNDGEAKFERHSTRALQEVIEEIDDHKNDAVIEMEKQNNNNEKKTKSKKSASMNMHGVFLHVLADALGSVVVIISGLIIKFVPHDPENKKHWTVYVDPTLSIIIVIIITISSLSLFRDTSAILLQTIPKYLEIHQIKTQLLEKIPEISNIHELHIWRLTNEKIIASAHLQRKTLSNYMLIAEKVKIFFHSIGIHSVTIQYEFDNNEQTPLLQQNTDSQSKLAGDCLLRCENNQCDTQTCCTIKSVRSNTLSNTNDNTVQVFSITDSQTHDNSVQPQFSTDLSIENERL</sequence>
<evidence type="ECO:0000256" key="5">
    <source>
        <dbReference type="ARBA" id="ARBA00022833"/>
    </source>
</evidence>
<feature type="transmembrane region" description="Helical" evidence="9">
    <location>
        <begin position="242"/>
        <end position="263"/>
    </location>
</feature>
<feature type="transmembrane region" description="Helical" evidence="9">
    <location>
        <begin position="283"/>
        <end position="300"/>
    </location>
</feature>
<feature type="compositionally biased region" description="Polar residues" evidence="8">
    <location>
        <begin position="451"/>
        <end position="466"/>
    </location>
</feature>
<gene>
    <name evidence="12" type="ORF">SEV965_LOCUS27419</name>
</gene>
<dbReference type="PANTHER" id="PTHR45820:SF4">
    <property type="entry name" value="ZINC TRANSPORTER 63C, ISOFORM F"/>
    <property type="match status" value="1"/>
</dbReference>
<dbReference type="EMBL" id="CAJNOU010002455">
    <property type="protein sequence ID" value="CAF1323106.1"/>
    <property type="molecule type" value="Genomic_DNA"/>
</dbReference>
<keyword evidence="5" id="KW-0862">Zinc</keyword>
<feature type="region of interest" description="Disordered" evidence="8">
    <location>
        <begin position="451"/>
        <end position="472"/>
    </location>
</feature>
<evidence type="ECO:0000256" key="9">
    <source>
        <dbReference type="SAM" id="Phobius"/>
    </source>
</evidence>
<dbReference type="GO" id="GO:0010312">
    <property type="term" value="P:detoxification of zinc ion"/>
    <property type="evidence" value="ECO:0007669"/>
    <property type="project" value="TreeGrafter"/>
</dbReference>
<proteinExistence type="inferred from homology"/>
<accession>A0A815FBN7</accession>
<comment type="caution">
    <text evidence="12">The sequence shown here is derived from an EMBL/GenBank/DDBJ whole genome shotgun (WGS) entry which is preliminary data.</text>
</comment>
<evidence type="ECO:0000256" key="6">
    <source>
        <dbReference type="ARBA" id="ARBA00022989"/>
    </source>
</evidence>
<dbReference type="GO" id="GO:0016020">
    <property type="term" value="C:membrane"/>
    <property type="evidence" value="ECO:0007669"/>
    <property type="project" value="UniProtKB-SubCell"/>
</dbReference>
<dbReference type="Proteomes" id="UP000663889">
    <property type="component" value="Unassembled WGS sequence"/>
</dbReference>
<reference evidence="12" key="1">
    <citation type="submission" date="2021-02" db="EMBL/GenBank/DDBJ databases">
        <authorList>
            <person name="Nowell W R."/>
        </authorList>
    </citation>
    <scope>NUCLEOTIDE SEQUENCE</scope>
</reference>
<dbReference type="Pfam" id="PF16916">
    <property type="entry name" value="ZT_dimer"/>
    <property type="match status" value="1"/>
</dbReference>
<evidence type="ECO:0000256" key="1">
    <source>
        <dbReference type="ARBA" id="ARBA00004141"/>
    </source>
</evidence>
<feature type="transmembrane region" description="Helical" evidence="9">
    <location>
        <begin position="106"/>
        <end position="123"/>
    </location>
</feature>
<feature type="domain" description="Cation efflux protein cytoplasmic" evidence="11">
    <location>
        <begin position="315"/>
        <end position="385"/>
    </location>
</feature>
<dbReference type="AlphaFoldDB" id="A0A815FBN7"/>
<organism evidence="12 13">
    <name type="scientific">Rotaria sordida</name>
    <dbReference type="NCBI Taxonomy" id="392033"/>
    <lineage>
        <taxon>Eukaryota</taxon>
        <taxon>Metazoa</taxon>
        <taxon>Spiralia</taxon>
        <taxon>Gnathifera</taxon>
        <taxon>Rotifera</taxon>
        <taxon>Eurotatoria</taxon>
        <taxon>Bdelloidea</taxon>
        <taxon>Philodinida</taxon>
        <taxon>Philodinidae</taxon>
        <taxon>Rotaria</taxon>
    </lineage>
</organism>
<evidence type="ECO:0000256" key="4">
    <source>
        <dbReference type="ARBA" id="ARBA00022692"/>
    </source>
</evidence>
<dbReference type="GO" id="GO:0006882">
    <property type="term" value="P:intracellular zinc ion homeostasis"/>
    <property type="evidence" value="ECO:0007669"/>
    <property type="project" value="TreeGrafter"/>
</dbReference>
<evidence type="ECO:0000259" key="10">
    <source>
        <dbReference type="Pfam" id="PF01545"/>
    </source>
</evidence>
<comment type="similarity">
    <text evidence="2">Belongs to the cation diffusion facilitator (CDF) transporter (TC 2.A.4) family. SLC30A subfamily.</text>
</comment>
<dbReference type="NCBIfam" id="TIGR01297">
    <property type="entry name" value="CDF"/>
    <property type="match status" value="1"/>
</dbReference>
<evidence type="ECO:0000256" key="3">
    <source>
        <dbReference type="ARBA" id="ARBA00022448"/>
    </source>
</evidence>
<protein>
    <submittedName>
        <fullName evidence="12">Uncharacterized protein</fullName>
    </submittedName>
</protein>
<feature type="compositionally biased region" description="Basic and acidic residues" evidence="8">
    <location>
        <begin position="1"/>
        <end position="16"/>
    </location>
</feature>
<feature type="transmembrane region" description="Helical" evidence="9">
    <location>
        <begin position="135"/>
        <end position="156"/>
    </location>
</feature>
<dbReference type="Gene3D" id="1.20.1510.10">
    <property type="entry name" value="Cation efflux protein transmembrane domain"/>
    <property type="match status" value="1"/>
</dbReference>
<keyword evidence="4 9" id="KW-0812">Transmembrane</keyword>
<dbReference type="InterPro" id="IPR058533">
    <property type="entry name" value="Cation_efflux_TM"/>
</dbReference>
<evidence type="ECO:0000313" key="12">
    <source>
        <dbReference type="EMBL" id="CAF1323106.1"/>
    </source>
</evidence>
<dbReference type="InterPro" id="IPR027470">
    <property type="entry name" value="Cation_efflux_CTD"/>
</dbReference>
<evidence type="ECO:0000313" key="13">
    <source>
        <dbReference type="Proteomes" id="UP000663889"/>
    </source>
</evidence>
<feature type="transmembrane region" description="Helical" evidence="9">
    <location>
        <begin position="65"/>
        <end position="85"/>
    </location>
</feature>
<name>A0A815FBN7_9BILA</name>
<evidence type="ECO:0000256" key="2">
    <source>
        <dbReference type="ARBA" id="ARBA00008873"/>
    </source>
</evidence>